<reference evidence="2" key="1">
    <citation type="submission" date="2021-01" db="EMBL/GenBank/DDBJ databases">
        <authorList>
            <person name="Kaushik A."/>
        </authorList>
    </citation>
    <scope>NUCLEOTIDE SEQUENCE</scope>
    <source>
        <strain evidence="2">AG4-RS23</strain>
    </source>
</reference>
<feature type="region of interest" description="Disordered" evidence="1">
    <location>
        <begin position="1"/>
        <end position="205"/>
    </location>
</feature>
<proteinExistence type="predicted"/>
<feature type="non-terminal residue" evidence="2">
    <location>
        <position position="1"/>
    </location>
</feature>
<gene>
    <name evidence="2" type="ORF">RDB_LOCUS96400</name>
</gene>
<feature type="compositionally biased region" description="Low complexity" evidence="1">
    <location>
        <begin position="113"/>
        <end position="129"/>
    </location>
</feature>
<feature type="compositionally biased region" description="Basic and acidic residues" evidence="1">
    <location>
        <begin position="45"/>
        <end position="55"/>
    </location>
</feature>
<name>A0A8H3CCV3_9AGAM</name>
<feature type="compositionally biased region" description="Polar residues" evidence="1">
    <location>
        <begin position="75"/>
        <end position="103"/>
    </location>
</feature>
<organism evidence="2 3">
    <name type="scientific">Rhizoctonia solani</name>
    <dbReference type="NCBI Taxonomy" id="456999"/>
    <lineage>
        <taxon>Eukaryota</taxon>
        <taxon>Fungi</taxon>
        <taxon>Dikarya</taxon>
        <taxon>Basidiomycota</taxon>
        <taxon>Agaricomycotina</taxon>
        <taxon>Agaricomycetes</taxon>
        <taxon>Cantharellales</taxon>
        <taxon>Ceratobasidiaceae</taxon>
        <taxon>Rhizoctonia</taxon>
    </lineage>
</organism>
<protein>
    <submittedName>
        <fullName evidence="2">Uncharacterized protein</fullName>
    </submittedName>
</protein>
<feature type="compositionally biased region" description="Acidic residues" evidence="1">
    <location>
        <begin position="405"/>
        <end position="416"/>
    </location>
</feature>
<dbReference type="AlphaFoldDB" id="A0A8H3CCV3"/>
<sequence length="416" mass="46813">PNSGKVRSPTIGRSDNPIDLPDKIQSANRCQSPTIGHSSDPMEPQEERTQGRDPASRAILQGKQLKKSKKKTDSQEQPDSASPVPTQEPSPHASSAPERTSTPRAFRRRGRISKSPSSASRSPSRSPSPVRDATRRPRAPSPVDSNSEDTPAPSRAPTPPPRTKAGTSKSRQEPDPPPEAPNGLHEYDTSLTSYERRPGRRGGRKKILVNGKMEIDQTPMERLVHRLEKHKYVCRKGHPFGRKHGCYFNPYSYSKINEKICTRIKKPKGFQVGRGNNPIHEVIGLRSDYDYMSDILGATRKACIRFRPRRVELEVGQALTWGHYSSGDRKAIHNYLYRIYPFLYHFRDDSGEDSWVINALCIAYLSSNRSYTRSGHESKASIFLKRNESGPQTQRKQTKNKAHADEDEEAEEAKEA</sequence>
<dbReference type="Proteomes" id="UP000663861">
    <property type="component" value="Unassembled WGS sequence"/>
</dbReference>
<feature type="compositionally biased region" description="Polar residues" evidence="1">
    <location>
        <begin position="25"/>
        <end position="37"/>
    </location>
</feature>
<evidence type="ECO:0000313" key="3">
    <source>
        <dbReference type="Proteomes" id="UP000663861"/>
    </source>
</evidence>
<evidence type="ECO:0000256" key="1">
    <source>
        <dbReference type="SAM" id="MobiDB-lite"/>
    </source>
</evidence>
<feature type="region of interest" description="Disordered" evidence="1">
    <location>
        <begin position="382"/>
        <end position="416"/>
    </location>
</feature>
<evidence type="ECO:0000313" key="2">
    <source>
        <dbReference type="EMBL" id="CAE6479606.1"/>
    </source>
</evidence>
<dbReference type="EMBL" id="CAJMWY010001998">
    <property type="protein sequence ID" value="CAE6479606.1"/>
    <property type="molecule type" value="Genomic_DNA"/>
</dbReference>
<comment type="caution">
    <text evidence="2">The sequence shown here is derived from an EMBL/GenBank/DDBJ whole genome shotgun (WGS) entry which is preliminary data.</text>
</comment>
<accession>A0A8H3CCV3</accession>